<keyword evidence="3" id="KW-1185">Reference proteome</keyword>
<evidence type="ECO:0008006" key="4">
    <source>
        <dbReference type="Google" id="ProtNLM"/>
    </source>
</evidence>
<feature type="transmembrane region" description="Helical" evidence="1">
    <location>
        <begin position="12"/>
        <end position="30"/>
    </location>
</feature>
<evidence type="ECO:0000313" key="3">
    <source>
        <dbReference type="Proteomes" id="UP001303760"/>
    </source>
</evidence>
<dbReference type="EMBL" id="MU860760">
    <property type="protein sequence ID" value="KAK4232935.1"/>
    <property type="molecule type" value="Genomic_DNA"/>
</dbReference>
<proteinExistence type="predicted"/>
<reference evidence="2" key="2">
    <citation type="submission" date="2023-05" db="EMBL/GenBank/DDBJ databases">
        <authorList>
            <consortium name="Lawrence Berkeley National Laboratory"/>
            <person name="Steindorff A."/>
            <person name="Hensen N."/>
            <person name="Bonometti L."/>
            <person name="Westerberg I."/>
            <person name="Brannstrom I.O."/>
            <person name="Guillou S."/>
            <person name="Cros-Aarteil S."/>
            <person name="Calhoun S."/>
            <person name="Haridas S."/>
            <person name="Kuo A."/>
            <person name="Mondo S."/>
            <person name="Pangilinan J."/>
            <person name="Riley R."/>
            <person name="Labutti K."/>
            <person name="Andreopoulos B."/>
            <person name="Lipzen A."/>
            <person name="Chen C."/>
            <person name="Yanf M."/>
            <person name="Daum C."/>
            <person name="Ng V."/>
            <person name="Clum A."/>
            <person name="Ohm R."/>
            <person name="Martin F."/>
            <person name="Silar P."/>
            <person name="Natvig D."/>
            <person name="Lalanne C."/>
            <person name="Gautier V."/>
            <person name="Ament-Velasquez S.L."/>
            <person name="Kruys A."/>
            <person name="Hutchinson M.I."/>
            <person name="Powell A.J."/>
            <person name="Barry K."/>
            <person name="Miller A.N."/>
            <person name="Grigoriev I.V."/>
            <person name="Debuchy R."/>
            <person name="Gladieux P."/>
            <person name="Thoren M.H."/>
            <person name="Johannesson H."/>
        </authorList>
    </citation>
    <scope>NUCLEOTIDE SEQUENCE</scope>
    <source>
        <strain evidence="2">CBS 532.94</strain>
    </source>
</reference>
<protein>
    <recommendedName>
        <fullName evidence="4">L-ornithine N(5)-oxygenase</fullName>
    </recommendedName>
</protein>
<reference evidence="2" key="1">
    <citation type="journal article" date="2023" name="Mol. Phylogenet. Evol.">
        <title>Genome-scale phylogeny and comparative genomics of the fungal order Sordariales.</title>
        <authorList>
            <person name="Hensen N."/>
            <person name="Bonometti L."/>
            <person name="Westerberg I."/>
            <person name="Brannstrom I.O."/>
            <person name="Guillou S."/>
            <person name="Cros-Aarteil S."/>
            <person name="Calhoun S."/>
            <person name="Haridas S."/>
            <person name="Kuo A."/>
            <person name="Mondo S."/>
            <person name="Pangilinan J."/>
            <person name="Riley R."/>
            <person name="LaButti K."/>
            <person name="Andreopoulos B."/>
            <person name="Lipzen A."/>
            <person name="Chen C."/>
            <person name="Yan M."/>
            <person name="Daum C."/>
            <person name="Ng V."/>
            <person name="Clum A."/>
            <person name="Steindorff A."/>
            <person name="Ohm R.A."/>
            <person name="Martin F."/>
            <person name="Silar P."/>
            <person name="Natvig D.O."/>
            <person name="Lalanne C."/>
            <person name="Gautier V."/>
            <person name="Ament-Velasquez S.L."/>
            <person name="Kruys A."/>
            <person name="Hutchinson M.I."/>
            <person name="Powell A.J."/>
            <person name="Barry K."/>
            <person name="Miller A.N."/>
            <person name="Grigoriev I.V."/>
            <person name="Debuchy R."/>
            <person name="Gladieux P."/>
            <person name="Hiltunen Thoren M."/>
            <person name="Johannesson H."/>
        </authorList>
    </citation>
    <scope>NUCLEOTIDE SEQUENCE</scope>
    <source>
        <strain evidence="2">CBS 532.94</strain>
    </source>
</reference>
<keyword evidence="1" id="KW-0812">Transmembrane</keyword>
<dbReference type="PANTHER" id="PTHR38663">
    <property type="match status" value="1"/>
</dbReference>
<comment type="caution">
    <text evidence="2">The sequence shown here is derived from an EMBL/GenBank/DDBJ whole genome shotgun (WGS) entry which is preliminary data.</text>
</comment>
<name>A0AAN7C0E1_9PEZI</name>
<dbReference type="Gene3D" id="3.50.50.60">
    <property type="entry name" value="FAD/NAD(P)-binding domain"/>
    <property type="match status" value="1"/>
</dbReference>
<organism evidence="2 3">
    <name type="scientific">Achaetomium macrosporum</name>
    <dbReference type="NCBI Taxonomy" id="79813"/>
    <lineage>
        <taxon>Eukaryota</taxon>
        <taxon>Fungi</taxon>
        <taxon>Dikarya</taxon>
        <taxon>Ascomycota</taxon>
        <taxon>Pezizomycotina</taxon>
        <taxon>Sordariomycetes</taxon>
        <taxon>Sordariomycetidae</taxon>
        <taxon>Sordariales</taxon>
        <taxon>Chaetomiaceae</taxon>
        <taxon>Achaetomium</taxon>
    </lineage>
</organism>
<dbReference type="AlphaFoldDB" id="A0AAN7C0E1"/>
<evidence type="ECO:0000313" key="2">
    <source>
        <dbReference type="EMBL" id="KAK4232935.1"/>
    </source>
</evidence>
<keyword evidence="1" id="KW-0472">Membrane</keyword>
<dbReference type="SUPFAM" id="SSF51905">
    <property type="entry name" value="FAD/NAD(P)-binding domain"/>
    <property type="match status" value="1"/>
</dbReference>
<sequence length="347" mass="38133">MAQLLLRADLVGALLGLGVIALGSFFYRLARAGLVHKERVLDISYASVPGMSVADEKLFTVRTDQGIRYSRIVVLAVGPGNQPRILRISGMFPDPVVKRRIASHRHTNILVIGGGLTSARISDLAIRKGAGTVWHMMRGPLRVKPFDVDLVWMGKFRNVEQSRFWQADSDDERLRFLKEARGGGSVAPIFHRILKQHVASGKVRLFENTSLQEANPGVEGLPPMHYIYFTTGIETDFTTLPYLQSMLQSHPIDRHGGFPCLNDDLMWKDDVPLFVAGRLAALKLGHSAPNLGGARLAAERIVWAIEEVMRKASGSDQDGEPWAGGEGSLVDYATGTGNMFHGLLEVS</sequence>
<accession>A0AAN7C0E1</accession>
<keyword evidence="1" id="KW-1133">Transmembrane helix</keyword>
<gene>
    <name evidence="2" type="ORF">C8A03DRAFT_48353</name>
</gene>
<dbReference type="Proteomes" id="UP001303760">
    <property type="component" value="Unassembled WGS sequence"/>
</dbReference>
<dbReference type="InterPro" id="IPR036188">
    <property type="entry name" value="FAD/NAD-bd_sf"/>
</dbReference>
<dbReference type="PANTHER" id="PTHR38663:SF1">
    <property type="entry name" value="L-ORNITHINE N(5)-MONOOXYGENASE"/>
    <property type="match status" value="1"/>
</dbReference>
<evidence type="ECO:0000256" key="1">
    <source>
        <dbReference type="SAM" id="Phobius"/>
    </source>
</evidence>